<comment type="similarity">
    <text evidence="1">Belongs to the LysR transcriptional regulatory family.</text>
</comment>
<evidence type="ECO:0000256" key="1">
    <source>
        <dbReference type="ARBA" id="ARBA00009437"/>
    </source>
</evidence>
<dbReference type="Pfam" id="PF03466">
    <property type="entry name" value="LysR_substrate"/>
    <property type="match status" value="1"/>
</dbReference>
<keyword evidence="4" id="KW-0804">Transcription</keyword>
<dbReference type="OrthoDB" id="9814165at2"/>
<evidence type="ECO:0000313" key="6">
    <source>
        <dbReference type="EMBL" id="MTH60573.1"/>
    </source>
</evidence>
<evidence type="ECO:0000313" key="7">
    <source>
        <dbReference type="Proteomes" id="UP000449846"/>
    </source>
</evidence>
<dbReference type="AlphaFoldDB" id="A0A844HK67"/>
<dbReference type="GO" id="GO:0045893">
    <property type="term" value="P:positive regulation of DNA-templated transcription"/>
    <property type="evidence" value="ECO:0007669"/>
    <property type="project" value="InterPro"/>
</dbReference>
<dbReference type="InterPro" id="IPR036390">
    <property type="entry name" value="WH_DNA-bd_sf"/>
</dbReference>
<dbReference type="Gene3D" id="1.10.10.10">
    <property type="entry name" value="Winged helix-like DNA-binding domain superfamily/Winged helix DNA-binding domain"/>
    <property type="match status" value="1"/>
</dbReference>
<evidence type="ECO:0000259" key="5">
    <source>
        <dbReference type="PROSITE" id="PS50931"/>
    </source>
</evidence>
<evidence type="ECO:0000256" key="4">
    <source>
        <dbReference type="ARBA" id="ARBA00023163"/>
    </source>
</evidence>
<accession>A0A844HK67</accession>
<evidence type="ECO:0000256" key="2">
    <source>
        <dbReference type="ARBA" id="ARBA00023015"/>
    </source>
</evidence>
<dbReference type="SUPFAM" id="SSF46785">
    <property type="entry name" value="Winged helix' DNA-binding domain"/>
    <property type="match status" value="1"/>
</dbReference>
<dbReference type="PRINTS" id="PR00039">
    <property type="entry name" value="HTHLYSR"/>
</dbReference>
<dbReference type="InterPro" id="IPR050950">
    <property type="entry name" value="HTH-type_LysR_regulators"/>
</dbReference>
<dbReference type="Pfam" id="PF00126">
    <property type="entry name" value="HTH_1"/>
    <property type="match status" value="1"/>
</dbReference>
<dbReference type="SUPFAM" id="SSF53850">
    <property type="entry name" value="Periplasmic binding protein-like II"/>
    <property type="match status" value="1"/>
</dbReference>
<feature type="domain" description="HTH lysR-type" evidence="5">
    <location>
        <begin position="5"/>
        <end position="62"/>
    </location>
</feature>
<dbReference type="InterPro" id="IPR012787">
    <property type="entry name" value="TF_PcaQ"/>
</dbReference>
<gene>
    <name evidence="6" type="primary">pcaQ</name>
    <name evidence="6" type="ORF">GL300_15255</name>
</gene>
<dbReference type="GO" id="GO:0003677">
    <property type="term" value="F:DNA binding"/>
    <property type="evidence" value="ECO:0007669"/>
    <property type="project" value="UniProtKB-KW"/>
</dbReference>
<keyword evidence="3" id="KW-0238">DNA-binding</keyword>
<dbReference type="InterPro" id="IPR000847">
    <property type="entry name" value="LysR_HTH_N"/>
</dbReference>
<dbReference type="GO" id="GO:0003700">
    <property type="term" value="F:DNA-binding transcription factor activity"/>
    <property type="evidence" value="ECO:0007669"/>
    <property type="project" value="InterPro"/>
</dbReference>
<dbReference type="Proteomes" id="UP000449846">
    <property type="component" value="Unassembled WGS sequence"/>
</dbReference>
<dbReference type="GO" id="GO:0019619">
    <property type="term" value="P:3,4-dihydroxybenzoate catabolic process"/>
    <property type="evidence" value="ECO:0007669"/>
    <property type="project" value="InterPro"/>
</dbReference>
<dbReference type="NCBIfam" id="TIGR02424">
    <property type="entry name" value="TF_pcaQ"/>
    <property type="match status" value="1"/>
</dbReference>
<dbReference type="InterPro" id="IPR005119">
    <property type="entry name" value="LysR_subst-bd"/>
</dbReference>
<keyword evidence="7" id="KW-1185">Reference proteome</keyword>
<dbReference type="FunFam" id="1.10.10.10:FF:000001">
    <property type="entry name" value="LysR family transcriptional regulator"/>
    <property type="match status" value="1"/>
</dbReference>
<protein>
    <submittedName>
        <fullName evidence="6">Pca operon transcription factor PcaQ</fullName>
    </submittedName>
</protein>
<dbReference type="EMBL" id="WMIG01000008">
    <property type="protein sequence ID" value="MTH60573.1"/>
    <property type="molecule type" value="Genomic_DNA"/>
</dbReference>
<name>A0A844HK67_9RHOB</name>
<keyword evidence="2" id="KW-0805">Transcription regulation</keyword>
<dbReference type="PANTHER" id="PTHR30419:SF8">
    <property type="entry name" value="NITROGEN ASSIMILATION TRANSCRIPTIONAL ACTIVATOR-RELATED"/>
    <property type="match status" value="1"/>
</dbReference>
<organism evidence="6 7">
    <name type="scientific">Paracoccus litorisediminis</name>
    <dbReference type="NCBI Taxonomy" id="2006130"/>
    <lineage>
        <taxon>Bacteria</taxon>
        <taxon>Pseudomonadati</taxon>
        <taxon>Pseudomonadota</taxon>
        <taxon>Alphaproteobacteria</taxon>
        <taxon>Rhodobacterales</taxon>
        <taxon>Paracoccaceae</taxon>
        <taxon>Paracoccus</taxon>
    </lineage>
</organism>
<reference evidence="6 7" key="1">
    <citation type="submission" date="2019-11" db="EMBL/GenBank/DDBJ databases">
        <authorList>
            <person name="Dong K."/>
        </authorList>
    </citation>
    <scope>NUCLEOTIDE SEQUENCE [LARGE SCALE GENOMIC DNA]</scope>
    <source>
        <strain evidence="6 7">NBRC 112902</strain>
    </source>
</reference>
<dbReference type="Gene3D" id="3.40.190.10">
    <property type="entry name" value="Periplasmic binding protein-like II"/>
    <property type="match status" value="2"/>
</dbReference>
<dbReference type="PROSITE" id="PS50931">
    <property type="entry name" value="HTH_LYSR"/>
    <property type="match status" value="1"/>
</dbReference>
<dbReference type="InterPro" id="IPR036388">
    <property type="entry name" value="WH-like_DNA-bd_sf"/>
</dbReference>
<dbReference type="GO" id="GO:0005829">
    <property type="term" value="C:cytosol"/>
    <property type="evidence" value="ECO:0007669"/>
    <property type="project" value="TreeGrafter"/>
</dbReference>
<dbReference type="RefSeq" id="WP_155040513.1">
    <property type="nucleotide sequence ID" value="NZ_JBHGCD010000011.1"/>
</dbReference>
<evidence type="ECO:0000256" key="3">
    <source>
        <dbReference type="ARBA" id="ARBA00023125"/>
    </source>
</evidence>
<sequence>MDRRIKLRHLQAFVEIVRCRSLKRAAEGLHLTQPAISRALSELEEIVGAALLVRGRAGVTLTPQGELLHNFAQASLTSLEQGLAGLRGFAPETDTSLRIGALPSVAARLLPQVVLEIASVAPGLRLNIIDGSHLHLTRLLNDKELDMVIGRMGEPEAMRGLSFTQLYMEEVAIVVRPGHPILNAPDLRRIGDWPVIYPPHSAAIRPIVRRLLISQGVALPHNRIESVSVGFGRAHVLGSDAIWFISAGVVAREIAEGQLVRLPVDTSATRGAVGLMMRAGDPDTTERRLFAQAIDRVIRRLGLARNV</sequence>
<proteinExistence type="inferred from homology"/>
<comment type="caution">
    <text evidence="6">The sequence shown here is derived from an EMBL/GenBank/DDBJ whole genome shotgun (WGS) entry which is preliminary data.</text>
</comment>
<dbReference type="PANTHER" id="PTHR30419">
    <property type="entry name" value="HTH-TYPE TRANSCRIPTIONAL REGULATOR YBHD"/>
    <property type="match status" value="1"/>
</dbReference>